<dbReference type="EMBL" id="MTPX02000068">
    <property type="protein sequence ID" value="PHP52052.1"/>
    <property type="molecule type" value="Genomic_DNA"/>
</dbReference>
<proteinExistence type="predicted"/>
<keyword evidence="1" id="KW-0732">Signal</keyword>
<keyword evidence="3" id="KW-1185">Reference proteome</keyword>
<dbReference type="Gene3D" id="3.40.190.10">
    <property type="entry name" value="Periplasmic binding protein-like II"/>
    <property type="match status" value="2"/>
</dbReference>
<evidence type="ECO:0000256" key="1">
    <source>
        <dbReference type="SAM" id="SignalP"/>
    </source>
</evidence>
<evidence type="ECO:0000313" key="3">
    <source>
        <dbReference type="Proteomes" id="UP000194577"/>
    </source>
</evidence>
<dbReference type="PANTHER" id="PTHR43649">
    <property type="entry name" value="ARABINOSE-BINDING PROTEIN-RELATED"/>
    <property type="match status" value="1"/>
</dbReference>
<name>A0ABX4M9D5_9ACTO</name>
<sequence length="473" mass="50517">MTIRSSITRRTAIQGAALASASIALAACASRDRSTSGSTSGAVTLTIMTNAIAGGKNAAEADWIADWVIPEFTAAQQEAGRSVEVVFEAQGVDDEDYKTKAALDFQSGKGADVVGLDGIWIGEFAQAGYIKPLEEIAGDTVTSWDGWEQIPEAVQQAASFEGRRYGVPQGADGRVIYYNRDVFERAGLPTDWQPASWDDILQTARTLKQRVDDVVPLQLNAGTAMGEATTMQGFLPMLVGTGQAIWSDGMWAGDTPGMRQVLELYKTIYVDEELGDPILQQEASGRDASFQEFAEGRIAILLEGDYFWRSVINPDEAVGTAPMADRDTLVGYAKIPAMTPGGGVNGQDFVSMSGGTARVLNPNSANPELAWELLAFMNSLEAFRARAEGTLSISPRDDVNEQLLASDPMLSFVSEEVLPITSYRPGLAEYPEVSVLLQQATLDVVTGTSVDEAVSSYVAALEDVVGADAIRGA</sequence>
<dbReference type="PROSITE" id="PS51318">
    <property type="entry name" value="TAT"/>
    <property type="match status" value="1"/>
</dbReference>
<dbReference type="InterPro" id="IPR006059">
    <property type="entry name" value="SBP"/>
</dbReference>
<comment type="caution">
    <text evidence="2">The sequence shown here is derived from an EMBL/GenBank/DDBJ whole genome shotgun (WGS) entry which is preliminary data.</text>
</comment>
<dbReference type="PANTHER" id="PTHR43649:SF14">
    <property type="entry name" value="BLR3389 PROTEIN"/>
    <property type="match status" value="1"/>
</dbReference>
<feature type="signal peptide" evidence="1">
    <location>
        <begin position="1"/>
        <end position="26"/>
    </location>
</feature>
<dbReference type="Proteomes" id="UP000194577">
    <property type="component" value="Unassembled WGS sequence"/>
</dbReference>
<dbReference type="PROSITE" id="PS51257">
    <property type="entry name" value="PROKAR_LIPOPROTEIN"/>
    <property type="match status" value="1"/>
</dbReference>
<feature type="chain" id="PRO_5045264982" evidence="1">
    <location>
        <begin position="27"/>
        <end position="473"/>
    </location>
</feature>
<reference evidence="2 3" key="1">
    <citation type="submission" date="2017-10" db="EMBL/GenBank/DDBJ databases">
        <title>Draft genome sequence of cellulolytic Actinomyces sp CtC72 isolated from cattle rumen fluid.</title>
        <authorList>
            <person name="Joshi A.J."/>
            <person name="Vasudevan G."/>
            <person name="Lanjekar V.B."/>
            <person name="Hivarkar S."/>
            <person name="Engineer A."/>
            <person name="Pore S.D."/>
            <person name="Dhakephalkar P.K."/>
            <person name="Dagar S."/>
        </authorList>
    </citation>
    <scope>NUCLEOTIDE SEQUENCE [LARGE SCALE GENOMIC DNA]</scope>
    <source>
        <strain evidence="3">CtC72</strain>
    </source>
</reference>
<dbReference type="Pfam" id="PF01547">
    <property type="entry name" value="SBP_bac_1"/>
    <property type="match status" value="1"/>
</dbReference>
<organism evidence="2 3">
    <name type="scientific">Actinomyces ruminis</name>
    <dbReference type="NCBI Taxonomy" id="1937003"/>
    <lineage>
        <taxon>Bacteria</taxon>
        <taxon>Bacillati</taxon>
        <taxon>Actinomycetota</taxon>
        <taxon>Actinomycetes</taxon>
        <taxon>Actinomycetales</taxon>
        <taxon>Actinomycetaceae</taxon>
        <taxon>Actinomyces</taxon>
    </lineage>
</organism>
<accession>A0ABX4M9D5</accession>
<dbReference type="InterPro" id="IPR006311">
    <property type="entry name" value="TAT_signal"/>
</dbReference>
<gene>
    <name evidence="2" type="ORF">BW737_012590</name>
</gene>
<evidence type="ECO:0000313" key="2">
    <source>
        <dbReference type="EMBL" id="PHP52052.1"/>
    </source>
</evidence>
<dbReference type="SUPFAM" id="SSF53850">
    <property type="entry name" value="Periplasmic binding protein-like II"/>
    <property type="match status" value="1"/>
</dbReference>
<dbReference type="InterPro" id="IPR050490">
    <property type="entry name" value="Bact_solute-bd_prot1"/>
</dbReference>
<protein>
    <submittedName>
        <fullName evidence="2">ABC transporter substrate-binding protein</fullName>
    </submittedName>
</protein>